<accession>A0A4Y2WPG9</accession>
<dbReference type="AlphaFoldDB" id="A0A4Y2WPG9"/>
<comment type="caution">
    <text evidence="1">The sequence shown here is derived from an EMBL/GenBank/DDBJ whole genome shotgun (WGS) entry which is preliminary data.</text>
</comment>
<organism evidence="1 2">
    <name type="scientific">Araneus ventricosus</name>
    <name type="common">Orbweaver spider</name>
    <name type="synonym">Epeira ventricosa</name>
    <dbReference type="NCBI Taxonomy" id="182803"/>
    <lineage>
        <taxon>Eukaryota</taxon>
        <taxon>Metazoa</taxon>
        <taxon>Ecdysozoa</taxon>
        <taxon>Arthropoda</taxon>
        <taxon>Chelicerata</taxon>
        <taxon>Arachnida</taxon>
        <taxon>Araneae</taxon>
        <taxon>Araneomorphae</taxon>
        <taxon>Entelegynae</taxon>
        <taxon>Araneoidea</taxon>
        <taxon>Araneidae</taxon>
        <taxon>Araneus</taxon>
    </lineage>
</organism>
<evidence type="ECO:0000313" key="2">
    <source>
        <dbReference type="Proteomes" id="UP000499080"/>
    </source>
</evidence>
<evidence type="ECO:0000313" key="1">
    <source>
        <dbReference type="EMBL" id="GBO38330.1"/>
    </source>
</evidence>
<dbReference type="Proteomes" id="UP000499080">
    <property type="component" value="Unassembled WGS sequence"/>
</dbReference>
<name>A0A4Y2WPG9_ARAVE</name>
<sequence length="87" mass="9533">MPWTVHPGQPGLCKRVRGLFLPVNFSLSSSNFLVAEWHCVGLFIARHWRGCGLATVFGCMQSVRPHEGRGLLEKVNGTGGSGADRQR</sequence>
<keyword evidence="2" id="KW-1185">Reference proteome</keyword>
<proteinExistence type="predicted"/>
<protein>
    <submittedName>
        <fullName evidence="1">Uncharacterized protein</fullName>
    </submittedName>
</protein>
<gene>
    <name evidence="1" type="ORF">AVEN_75398_1</name>
</gene>
<dbReference type="EMBL" id="BGPR01063006">
    <property type="protein sequence ID" value="GBO38330.1"/>
    <property type="molecule type" value="Genomic_DNA"/>
</dbReference>
<reference evidence="1 2" key="1">
    <citation type="journal article" date="2019" name="Sci. Rep.">
        <title>Orb-weaving spider Araneus ventricosus genome elucidates the spidroin gene catalogue.</title>
        <authorList>
            <person name="Kono N."/>
            <person name="Nakamura H."/>
            <person name="Ohtoshi R."/>
            <person name="Moran D.A.P."/>
            <person name="Shinohara A."/>
            <person name="Yoshida Y."/>
            <person name="Fujiwara M."/>
            <person name="Mori M."/>
            <person name="Tomita M."/>
            <person name="Arakawa K."/>
        </authorList>
    </citation>
    <scope>NUCLEOTIDE SEQUENCE [LARGE SCALE GENOMIC DNA]</scope>
</reference>